<organism evidence="1 2">
    <name type="scientific">Cladobotryum mycophilum</name>
    <dbReference type="NCBI Taxonomy" id="491253"/>
    <lineage>
        <taxon>Eukaryota</taxon>
        <taxon>Fungi</taxon>
        <taxon>Dikarya</taxon>
        <taxon>Ascomycota</taxon>
        <taxon>Pezizomycotina</taxon>
        <taxon>Sordariomycetes</taxon>
        <taxon>Hypocreomycetidae</taxon>
        <taxon>Hypocreales</taxon>
        <taxon>Hypocreaceae</taxon>
        <taxon>Cladobotryum</taxon>
    </lineage>
</organism>
<protein>
    <submittedName>
        <fullName evidence="1">Uncharacterized protein</fullName>
    </submittedName>
</protein>
<name>A0ABR0SVV7_9HYPO</name>
<dbReference type="Proteomes" id="UP001338125">
    <property type="component" value="Unassembled WGS sequence"/>
</dbReference>
<comment type="caution">
    <text evidence="1">The sequence shown here is derived from an EMBL/GenBank/DDBJ whole genome shotgun (WGS) entry which is preliminary data.</text>
</comment>
<evidence type="ECO:0000313" key="2">
    <source>
        <dbReference type="Proteomes" id="UP001338125"/>
    </source>
</evidence>
<sequence>MSLGRRDHLRTERIRDCPVGALDPVCHPNLRRLLRPDCQILTTS</sequence>
<keyword evidence="2" id="KW-1185">Reference proteome</keyword>
<dbReference type="EMBL" id="JAVFKD010000004">
    <property type="protein sequence ID" value="KAK5995886.1"/>
    <property type="molecule type" value="Genomic_DNA"/>
</dbReference>
<gene>
    <name evidence="1" type="ORF">PT974_04304</name>
</gene>
<evidence type="ECO:0000313" key="1">
    <source>
        <dbReference type="EMBL" id="KAK5995886.1"/>
    </source>
</evidence>
<reference evidence="1 2" key="1">
    <citation type="submission" date="2024-01" db="EMBL/GenBank/DDBJ databases">
        <title>Complete genome of Cladobotryum mycophilum ATHUM6906.</title>
        <authorList>
            <person name="Christinaki A.C."/>
            <person name="Myridakis A.I."/>
            <person name="Kouvelis V.N."/>
        </authorList>
    </citation>
    <scope>NUCLEOTIDE SEQUENCE [LARGE SCALE GENOMIC DNA]</scope>
    <source>
        <strain evidence="1 2">ATHUM6906</strain>
    </source>
</reference>
<proteinExistence type="predicted"/>
<accession>A0ABR0SVV7</accession>